<organism evidence="2 3">
    <name type="scientific">Fructobacillus fructosus</name>
    <dbReference type="NCBI Taxonomy" id="1631"/>
    <lineage>
        <taxon>Bacteria</taxon>
        <taxon>Bacillati</taxon>
        <taxon>Bacillota</taxon>
        <taxon>Bacilli</taxon>
        <taxon>Lactobacillales</taxon>
        <taxon>Lactobacillaceae</taxon>
        <taxon>Fructobacillus</taxon>
    </lineage>
</organism>
<keyword evidence="3" id="KW-1185">Reference proteome</keyword>
<name>A0ABN9YU33_9LACO</name>
<protein>
    <submittedName>
        <fullName evidence="2">Uncharacterized protein</fullName>
    </submittedName>
</protein>
<dbReference type="RefSeq" id="WP_187753799.1">
    <property type="nucleotide sequence ID" value="NZ_CAUZLR010000007.1"/>
</dbReference>
<accession>A0ABN9YU33</accession>
<sequence length="174" mass="20326">MLVHEYLDLKEKKLRVAKYYAVLGILVYLTVILIDYPLFYSSLPIRGFVLILIILVIDISAVLYIGFIFFRLYLIKATHDIRFSNSSDLQKSTNSDDKHLVMIYGVAENDETLIVDTYSLRGPKVNRIITLDKQKDDPAILKRFEKGRQILKRRSQTKWFSFMIKSAGDMVYYD</sequence>
<proteinExistence type="predicted"/>
<dbReference type="Proteomes" id="UP001314261">
    <property type="component" value="Unassembled WGS sequence"/>
</dbReference>
<reference evidence="2 3" key="1">
    <citation type="submission" date="2023-10" db="EMBL/GenBank/DDBJ databases">
        <authorList>
            <person name="Botero Cardona J."/>
        </authorList>
    </citation>
    <scope>NUCLEOTIDE SEQUENCE [LARGE SCALE GENOMIC DNA]</scope>
    <source>
        <strain evidence="2 3">R-54839</strain>
    </source>
</reference>
<evidence type="ECO:0000313" key="3">
    <source>
        <dbReference type="Proteomes" id="UP001314261"/>
    </source>
</evidence>
<evidence type="ECO:0000256" key="1">
    <source>
        <dbReference type="SAM" id="Phobius"/>
    </source>
</evidence>
<keyword evidence="1" id="KW-1133">Transmembrane helix</keyword>
<feature type="transmembrane region" description="Helical" evidence="1">
    <location>
        <begin position="20"/>
        <end position="39"/>
    </location>
</feature>
<keyword evidence="1" id="KW-0812">Transmembrane</keyword>
<feature type="transmembrane region" description="Helical" evidence="1">
    <location>
        <begin position="45"/>
        <end position="74"/>
    </location>
</feature>
<comment type="caution">
    <text evidence="2">The sequence shown here is derived from an EMBL/GenBank/DDBJ whole genome shotgun (WGS) entry which is preliminary data.</text>
</comment>
<gene>
    <name evidence="2" type="ORF">R54839_PPFHFPJH_01128</name>
</gene>
<keyword evidence="1" id="KW-0472">Membrane</keyword>
<evidence type="ECO:0000313" key="2">
    <source>
        <dbReference type="EMBL" id="CAK1246053.1"/>
    </source>
</evidence>
<dbReference type="EMBL" id="CAUZLR010000007">
    <property type="protein sequence ID" value="CAK1246053.1"/>
    <property type="molecule type" value="Genomic_DNA"/>
</dbReference>